<evidence type="ECO:0000256" key="5">
    <source>
        <dbReference type="ARBA" id="ARBA00021108"/>
    </source>
</evidence>
<dbReference type="PANTHER" id="PTHR10192:SF5">
    <property type="entry name" value="GEPHYRIN"/>
    <property type="match status" value="1"/>
</dbReference>
<gene>
    <name evidence="11" type="primary">moeA</name>
    <name evidence="11" type="ORF">ERS852573_01850</name>
</gene>
<dbReference type="NCBIfam" id="TIGR00177">
    <property type="entry name" value="molyb_syn"/>
    <property type="match status" value="1"/>
</dbReference>
<name>A0A173U4E2_9FIRM</name>
<dbReference type="OrthoDB" id="9804758at2"/>
<dbReference type="RefSeq" id="WP_055214480.1">
    <property type="nucleotide sequence ID" value="NZ_CYXO01000010.1"/>
</dbReference>
<dbReference type="Pfam" id="PF03453">
    <property type="entry name" value="MoeA_N"/>
    <property type="match status" value="1"/>
</dbReference>
<evidence type="ECO:0000259" key="10">
    <source>
        <dbReference type="SMART" id="SM00852"/>
    </source>
</evidence>
<dbReference type="Proteomes" id="UP000095597">
    <property type="component" value="Unassembled WGS sequence"/>
</dbReference>
<comment type="cofactor">
    <cofactor evidence="9">
        <name>Mg(2+)</name>
        <dbReference type="ChEBI" id="CHEBI:18420"/>
    </cofactor>
</comment>
<keyword evidence="9" id="KW-0460">Magnesium</keyword>
<evidence type="ECO:0000256" key="9">
    <source>
        <dbReference type="RuleBase" id="RU365090"/>
    </source>
</evidence>
<evidence type="ECO:0000256" key="8">
    <source>
        <dbReference type="ARBA" id="ARBA00047317"/>
    </source>
</evidence>
<comment type="similarity">
    <text evidence="3 9">Belongs to the MoeA family.</text>
</comment>
<dbReference type="InterPro" id="IPR036135">
    <property type="entry name" value="MoeA_linker/N_sf"/>
</dbReference>
<keyword evidence="6 9" id="KW-0500">Molybdenum</keyword>
<dbReference type="UniPathway" id="UPA00344"/>
<dbReference type="FunFam" id="2.170.190.11:FF:000001">
    <property type="entry name" value="Molybdopterin molybdenumtransferase"/>
    <property type="match status" value="1"/>
</dbReference>
<keyword evidence="7 9" id="KW-0501">Molybdenum cofactor biosynthesis</keyword>
<dbReference type="EC" id="2.10.1.1" evidence="4 9"/>
<dbReference type="InterPro" id="IPR038987">
    <property type="entry name" value="MoeA-like"/>
</dbReference>
<comment type="function">
    <text evidence="1 9">Catalyzes the insertion of molybdate into adenylated molybdopterin with the concomitant release of AMP.</text>
</comment>
<protein>
    <recommendedName>
        <fullName evidence="5 9">Molybdopterin molybdenumtransferase</fullName>
        <ecNumber evidence="4 9">2.10.1.1</ecNumber>
    </recommendedName>
</protein>
<dbReference type="GO" id="GO:0061599">
    <property type="term" value="F:molybdopterin molybdotransferase activity"/>
    <property type="evidence" value="ECO:0007669"/>
    <property type="project" value="UniProtKB-UniRule"/>
</dbReference>
<evidence type="ECO:0000313" key="11">
    <source>
        <dbReference type="EMBL" id="CUN08368.1"/>
    </source>
</evidence>
<dbReference type="Pfam" id="PF00994">
    <property type="entry name" value="MoCF_biosynth"/>
    <property type="match status" value="1"/>
</dbReference>
<dbReference type="InterPro" id="IPR005110">
    <property type="entry name" value="MoeA_linker/N"/>
</dbReference>
<dbReference type="Gene3D" id="3.40.980.10">
    <property type="entry name" value="MoaB/Mog-like domain"/>
    <property type="match status" value="1"/>
</dbReference>
<reference evidence="11 12" key="1">
    <citation type="submission" date="2015-09" db="EMBL/GenBank/DDBJ databases">
        <authorList>
            <consortium name="Pathogen Informatics"/>
        </authorList>
    </citation>
    <scope>NUCLEOTIDE SEQUENCE [LARGE SCALE GENOMIC DNA]</scope>
    <source>
        <strain evidence="11 12">2789STDY5834961</strain>
    </source>
</reference>
<dbReference type="Gene3D" id="2.40.340.10">
    <property type="entry name" value="MoeA, C-terminal, domain IV"/>
    <property type="match status" value="1"/>
</dbReference>
<dbReference type="GO" id="GO:0046872">
    <property type="term" value="F:metal ion binding"/>
    <property type="evidence" value="ECO:0007669"/>
    <property type="project" value="UniProtKB-UniRule"/>
</dbReference>
<accession>A0A173U4E2</accession>
<dbReference type="PANTHER" id="PTHR10192">
    <property type="entry name" value="MOLYBDOPTERIN BIOSYNTHESIS PROTEIN"/>
    <property type="match status" value="1"/>
</dbReference>
<feature type="domain" description="MoaB/Mog" evidence="10">
    <location>
        <begin position="191"/>
        <end position="330"/>
    </location>
</feature>
<evidence type="ECO:0000256" key="4">
    <source>
        <dbReference type="ARBA" id="ARBA00013269"/>
    </source>
</evidence>
<evidence type="ECO:0000256" key="6">
    <source>
        <dbReference type="ARBA" id="ARBA00022505"/>
    </source>
</evidence>
<evidence type="ECO:0000313" key="12">
    <source>
        <dbReference type="Proteomes" id="UP000095597"/>
    </source>
</evidence>
<proteinExistence type="inferred from homology"/>
<dbReference type="GO" id="GO:0006777">
    <property type="term" value="P:Mo-molybdopterin cofactor biosynthetic process"/>
    <property type="evidence" value="ECO:0007669"/>
    <property type="project" value="UniProtKB-UniRule"/>
</dbReference>
<dbReference type="SUPFAM" id="SSF63867">
    <property type="entry name" value="MoeA C-terminal domain-like"/>
    <property type="match status" value="1"/>
</dbReference>
<evidence type="ECO:0000256" key="2">
    <source>
        <dbReference type="ARBA" id="ARBA00005046"/>
    </source>
</evidence>
<evidence type="ECO:0000256" key="1">
    <source>
        <dbReference type="ARBA" id="ARBA00002901"/>
    </source>
</evidence>
<sequence>MEPSRVTLEEAQELFQICMPGIKKEEKPAADCLGQILAEPVYAAVTQPPFPRSAMDGFALRSRDVCGADLEHPVTLEVAGCVYAGQKTELILEPHQAVRIMTGAMIPEGADCVVKQEDTDYVRIADPDPDRKTIKIYNNVGPGENYCPKGEDFSAGELLAEAGLLVNSYLLAAVTSAGVRDITVYRRLRAAVITTGDELQNADTSLEPGKIYDANGIWLCARLREMGCEILQYETAGDDRDKITDKISEVLKEADLILTTGGVSVGDKDLVPDVIESLNGRVLFHGIRVKPGMPTMLSVVEDIPVLSLSGNPFAVAALFELLAGGYLADRAEEVYTQKKETKVLRQTFVKTGKPKRIVKGKCDEEGVFLPQIQRNGQLKNGIGSNCLVVFPEGERTYPEGEKVQVIRI</sequence>
<keyword evidence="9 11" id="KW-0808">Transferase</keyword>
<dbReference type="InterPro" id="IPR001453">
    <property type="entry name" value="MoaB/Mog_dom"/>
</dbReference>
<dbReference type="Gene3D" id="2.170.190.11">
    <property type="entry name" value="Molybdopterin biosynthesis moea protein, domain 3"/>
    <property type="match status" value="1"/>
</dbReference>
<dbReference type="AlphaFoldDB" id="A0A173U4E2"/>
<dbReference type="Gene3D" id="3.90.105.10">
    <property type="entry name" value="Molybdopterin biosynthesis moea protein, domain 2"/>
    <property type="match status" value="1"/>
</dbReference>
<keyword evidence="9" id="KW-0479">Metal-binding</keyword>
<comment type="pathway">
    <text evidence="2 9">Cofactor biosynthesis; molybdopterin biosynthesis.</text>
</comment>
<dbReference type="SUPFAM" id="SSF53218">
    <property type="entry name" value="Molybdenum cofactor biosynthesis proteins"/>
    <property type="match status" value="1"/>
</dbReference>
<dbReference type="GO" id="GO:0005829">
    <property type="term" value="C:cytosol"/>
    <property type="evidence" value="ECO:0007669"/>
    <property type="project" value="TreeGrafter"/>
</dbReference>
<dbReference type="CDD" id="cd00887">
    <property type="entry name" value="MoeA"/>
    <property type="match status" value="1"/>
</dbReference>
<organism evidence="11 12">
    <name type="scientific">Dorea longicatena</name>
    <dbReference type="NCBI Taxonomy" id="88431"/>
    <lineage>
        <taxon>Bacteria</taxon>
        <taxon>Bacillati</taxon>
        <taxon>Bacillota</taxon>
        <taxon>Clostridia</taxon>
        <taxon>Lachnospirales</taxon>
        <taxon>Lachnospiraceae</taxon>
        <taxon>Dorea</taxon>
    </lineage>
</organism>
<dbReference type="EMBL" id="CYXO01000010">
    <property type="protein sequence ID" value="CUN08368.1"/>
    <property type="molecule type" value="Genomic_DNA"/>
</dbReference>
<dbReference type="InterPro" id="IPR036688">
    <property type="entry name" value="MoeA_C_domain_IV_sf"/>
</dbReference>
<evidence type="ECO:0000256" key="7">
    <source>
        <dbReference type="ARBA" id="ARBA00023150"/>
    </source>
</evidence>
<evidence type="ECO:0000256" key="3">
    <source>
        <dbReference type="ARBA" id="ARBA00010763"/>
    </source>
</evidence>
<dbReference type="SMART" id="SM00852">
    <property type="entry name" value="MoCF_biosynth"/>
    <property type="match status" value="1"/>
</dbReference>
<comment type="catalytic activity">
    <reaction evidence="8">
        <text>adenylyl-molybdopterin + molybdate = Mo-molybdopterin + AMP + H(+)</text>
        <dbReference type="Rhea" id="RHEA:35047"/>
        <dbReference type="ChEBI" id="CHEBI:15378"/>
        <dbReference type="ChEBI" id="CHEBI:36264"/>
        <dbReference type="ChEBI" id="CHEBI:62727"/>
        <dbReference type="ChEBI" id="CHEBI:71302"/>
        <dbReference type="ChEBI" id="CHEBI:456215"/>
        <dbReference type="EC" id="2.10.1.1"/>
    </reaction>
</comment>
<dbReference type="InterPro" id="IPR036425">
    <property type="entry name" value="MoaB/Mog-like_dom_sf"/>
</dbReference>
<dbReference type="SUPFAM" id="SSF63882">
    <property type="entry name" value="MoeA N-terminal region -like"/>
    <property type="match status" value="1"/>
</dbReference>